<accession>A0A8J4H623</accession>
<dbReference type="RefSeq" id="WP_213414296.1">
    <property type="nucleotide sequence ID" value="NZ_BOVK01000100.1"/>
</dbReference>
<protein>
    <submittedName>
        <fullName evidence="1">Collagenase</fullName>
    </submittedName>
</protein>
<evidence type="ECO:0000313" key="2">
    <source>
        <dbReference type="Proteomes" id="UP000677918"/>
    </source>
</evidence>
<keyword evidence="2" id="KW-1185">Reference proteome</keyword>
<dbReference type="InterPro" id="IPR001539">
    <property type="entry name" value="Peptidase_U32"/>
</dbReference>
<dbReference type="PANTHER" id="PTHR30217:SF7">
    <property type="entry name" value="TRNA HYDROXYLATION PROTEIN P2"/>
    <property type="match status" value="1"/>
</dbReference>
<dbReference type="PANTHER" id="PTHR30217">
    <property type="entry name" value="PEPTIDASE U32 FAMILY"/>
    <property type="match status" value="1"/>
</dbReference>
<dbReference type="AlphaFoldDB" id="A0A8J4H623"/>
<gene>
    <name evidence="1" type="ORF">XYCOK13_43280</name>
</gene>
<comment type="caution">
    <text evidence="1">The sequence shown here is derived from an EMBL/GenBank/DDBJ whole genome shotgun (WGS) entry which is preliminary data.</text>
</comment>
<dbReference type="Pfam" id="PF01136">
    <property type="entry name" value="Peptidase_U32"/>
    <property type="match status" value="1"/>
</dbReference>
<reference evidence="1" key="1">
    <citation type="submission" date="2021-04" db="EMBL/GenBank/DDBJ databases">
        <title>Draft genome sequence of Xylanibacillus composti strain K13.</title>
        <authorList>
            <person name="Uke A."/>
            <person name="Chhe C."/>
            <person name="Baramee S."/>
            <person name="Kosugi A."/>
        </authorList>
    </citation>
    <scope>NUCLEOTIDE SEQUENCE</scope>
    <source>
        <strain evidence="1">K13</strain>
    </source>
</reference>
<dbReference type="InterPro" id="IPR051454">
    <property type="entry name" value="RNA/ubiquinone_mod_enzymes"/>
</dbReference>
<dbReference type="Proteomes" id="UP000677918">
    <property type="component" value="Unassembled WGS sequence"/>
</dbReference>
<evidence type="ECO:0000313" key="1">
    <source>
        <dbReference type="EMBL" id="GIQ71504.1"/>
    </source>
</evidence>
<proteinExistence type="predicted"/>
<name>A0A8J4H623_9BACL</name>
<organism evidence="1 2">
    <name type="scientific">Xylanibacillus composti</name>
    <dbReference type="NCBI Taxonomy" id="1572762"/>
    <lineage>
        <taxon>Bacteria</taxon>
        <taxon>Bacillati</taxon>
        <taxon>Bacillota</taxon>
        <taxon>Bacilli</taxon>
        <taxon>Bacillales</taxon>
        <taxon>Paenibacillaceae</taxon>
        <taxon>Xylanibacillus</taxon>
    </lineage>
</organism>
<sequence length="310" mass="34982">MKTTPELLATARSIDEIKQVADAGADAVVIGESRFGVRLPGDIPAQELEAAIAAAREKRLRVYVAVNHVFANEQLPELRAYIQLLQQLEPDALVFGDPAVLMICRDLGYPAVLHWNPEMTSTNYATAQYWGARGAKRVVLARELNLEEIAEIADNVQMEVQVQVHGMTTLYHSGRKLIQSYIHYQGANAEPNHTGKDSGFYLVEQERKELRFPIYEDRDGTHIMSAEDICLLEVLDELLAAPIHSLKVEGLLKTSEAHVAAVRSYREALDAWASNPDSYDPDPAWMERIRQYQDPNRELTYGFLFKEQVY</sequence>
<dbReference type="Gene3D" id="3.40.50.2000">
    <property type="entry name" value="Glycogen Phosphorylase B"/>
    <property type="match status" value="1"/>
</dbReference>
<dbReference type="EMBL" id="BOVK01000100">
    <property type="protein sequence ID" value="GIQ71504.1"/>
    <property type="molecule type" value="Genomic_DNA"/>
</dbReference>